<evidence type="ECO:0000256" key="2">
    <source>
        <dbReference type="SAM" id="MobiDB-lite"/>
    </source>
</evidence>
<dbReference type="Pfam" id="PF14559">
    <property type="entry name" value="TPR_19"/>
    <property type="match status" value="1"/>
</dbReference>
<dbReference type="Proteomes" id="UP000321121">
    <property type="component" value="Unassembled WGS sequence"/>
</dbReference>
<dbReference type="RefSeq" id="WP_146908205.1">
    <property type="nucleotide sequence ID" value="NZ_BJUS01000008.1"/>
</dbReference>
<sequence length="838" mass="87853">MKRTLSLTTLLPLFLVSPLALALGLGNAEVVSPLNVPLRATIPLTDTGGLEVGRLNASVADGDAYRAAGLTRTPLAASVDLAVRRRQGRLVLELTTERAVREPWVDLLLRFDWPGGRQLQEVTLLLDPPDYAAMPALVEGSGAATSSPARAVSAGGGVDPARVRSGDTLWMLADRLRPDSGIGMNQMMLALVEANPEVFPSGNINEMRAGFTLTVPSREAIAVRSPARSAELVQAMNSAWASRGGGAPAPVSLGSAEPAMAEVDTSGGETPEAVADETAVASPGAPREASRDQAPRLTLLTDAEVAAGLGDHGVDAGGAGGDASGEAGSAEEDASPASSDAAERIDPGVLADITARGGLTDGDRLLRLEQRFQESRSALAELQAERDALEAEVGGLREELDALRDRVAALAAGGTGVDAAGTGGVAPPESAGDGGAGQPRPWWGALYQGAVGRPLVLGGAAVALLLALWGLVRRRRAEEVAPSTQRPAAAFGENRVIRPPGEPASPNAGSDAIGVPRRSVRDAMPETEAISEADIFIAYGRYDQARELLEAGVAREPERQDLRLKLMRVQLEQGDRAAAEAQAEHLRASGDESARAEVLRLMGPVVEDDEAPIERAVFGAADERPPRLFGDGGESQAAAEPDEPEAGVKRPEAAQEDLSRYRPPVIEPAPGEASSSSDHGRQDDEASFETSFEPEQDGEPDAAPEAPASASEPEMPQVATRTKEDGRQVIDYRPPPLEPVAPREETPSQPQVEFTPVGGGGRDADSWEVEEVAFPPLPGDNDGPDDAAPAIATLDEARHLFEVGEVREARVMLERFLEASNDAAARQEARDLLDRHQP</sequence>
<dbReference type="NCBIfam" id="TIGR03505">
    <property type="entry name" value="FimV_core"/>
    <property type="match status" value="1"/>
</dbReference>
<reference evidence="5 6" key="1">
    <citation type="submission" date="2019-07" db="EMBL/GenBank/DDBJ databases">
        <title>Whole genome shotgun sequence of Halomonas halophila NBRC 102604.</title>
        <authorList>
            <person name="Hosoyama A."/>
            <person name="Uohara A."/>
            <person name="Ohji S."/>
            <person name="Ichikawa N."/>
        </authorList>
    </citation>
    <scope>NUCLEOTIDE SEQUENCE [LARGE SCALE GENOMIC DNA]</scope>
    <source>
        <strain evidence="5 6">NBRC 102604</strain>
    </source>
</reference>
<dbReference type="InterPro" id="IPR038440">
    <property type="entry name" value="FimV_C_sf"/>
</dbReference>
<dbReference type="Pfam" id="PF25800">
    <property type="entry name" value="FimV_N"/>
    <property type="match status" value="1"/>
</dbReference>
<keyword evidence="6" id="KW-1185">Reference proteome</keyword>
<keyword evidence="3" id="KW-0732">Signal</keyword>
<feature type="region of interest" description="Disordered" evidence="2">
    <location>
        <begin position="819"/>
        <end position="838"/>
    </location>
</feature>
<feature type="region of interest" description="Disordered" evidence="2">
    <location>
        <begin position="310"/>
        <end position="348"/>
    </location>
</feature>
<dbReference type="EMBL" id="BJUS01000008">
    <property type="protein sequence ID" value="GEK72507.1"/>
    <property type="molecule type" value="Genomic_DNA"/>
</dbReference>
<dbReference type="InterPro" id="IPR020012">
    <property type="entry name" value="LysM_FimV"/>
</dbReference>
<evidence type="ECO:0000256" key="3">
    <source>
        <dbReference type="SAM" id="SignalP"/>
    </source>
</evidence>
<feature type="compositionally biased region" description="Basic and acidic residues" evidence="2">
    <location>
        <begin position="646"/>
        <end position="660"/>
    </location>
</feature>
<evidence type="ECO:0000313" key="5">
    <source>
        <dbReference type="EMBL" id="GEK72507.1"/>
    </source>
</evidence>
<feature type="coiled-coil region" evidence="1">
    <location>
        <begin position="365"/>
        <end position="406"/>
    </location>
</feature>
<feature type="chain" id="PRO_5046107525" description="FimV N-terminal domain-containing protein" evidence="3">
    <location>
        <begin position="23"/>
        <end position="838"/>
    </location>
</feature>
<keyword evidence="1" id="KW-0175">Coiled coil</keyword>
<protein>
    <recommendedName>
        <fullName evidence="4">FimV N-terminal domain-containing protein</fullName>
    </recommendedName>
</protein>
<dbReference type="SUPFAM" id="SSF48452">
    <property type="entry name" value="TPR-like"/>
    <property type="match status" value="1"/>
</dbReference>
<feature type="domain" description="FimV N-terminal" evidence="4">
    <location>
        <begin position="23"/>
        <end position="129"/>
    </location>
</feature>
<feature type="compositionally biased region" description="Basic and acidic residues" evidence="2">
    <location>
        <begin position="825"/>
        <end position="838"/>
    </location>
</feature>
<feature type="region of interest" description="Disordered" evidence="2">
    <location>
        <begin position="416"/>
        <end position="437"/>
    </location>
</feature>
<proteinExistence type="predicted"/>
<evidence type="ECO:0000259" key="4">
    <source>
        <dbReference type="Pfam" id="PF25800"/>
    </source>
</evidence>
<feature type="region of interest" description="Disordered" evidence="2">
    <location>
        <begin position="617"/>
        <end position="764"/>
    </location>
</feature>
<name>A0ABQ0U251_9GAMM</name>
<gene>
    <name evidence="5" type="ORF">HHA04nite_10510</name>
</gene>
<dbReference type="Gene3D" id="1.25.40.10">
    <property type="entry name" value="Tetratricopeptide repeat domain"/>
    <property type="match status" value="1"/>
</dbReference>
<dbReference type="InterPro" id="IPR011990">
    <property type="entry name" value="TPR-like_helical_dom_sf"/>
</dbReference>
<organism evidence="5 6">
    <name type="scientific">Halomonas halophila</name>
    <dbReference type="NCBI Taxonomy" id="29573"/>
    <lineage>
        <taxon>Bacteria</taxon>
        <taxon>Pseudomonadati</taxon>
        <taxon>Pseudomonadota</taxon>
        <taxon>Gammaproteobacteria</taxon>
        <taxon>Oceanospirillales</taxon>
        <taxon>Halomonadaceae</taxon>
        <taxon>Halomonas</taxon>
    </lineage>
</organism>
<accession>A0ABQ0U251</accession>
<evidence type="ECO:0000256" key="1">
    <source>
        <dbReference type="SAM" id="Coils"/>
    </source>
</evidence>
<dbReference type="InterPro" id="IPR057840">
    <property type="entry name" value="FimV_N"/>
</dbReference>
<evidence type="ECO:0000313" key="6">
    <source>
        <dbReference type="Proteomes" id="UP000321121"/>
    </source>
</evidence>
<feature type="compositionally biased region" description="Basic and acidic residues" evidence="2">
    <location>
        <begin position="721"/>
        <end position="730"/>
    </location>
</feature>
<feature type="compositionally biased region" description="Acidic residues" evidence="2">
    <location>
        <begin position="692"/>
        <end position="702"/>
    </location>
</feature>
<feature type="signal peptide" evidence="3">
    <location>
        <begin position="1"/>
        <end position="22"/>
    </location>
</feature>
<feature type="region of interest" description="Disordered" evidence="2">
    <location>
        <begin position="259"/>
        <end position="296"/>
    </location>
</feature>
<feature type="region of interest" description="Disordered" evidence="2">
    <location>
        <begin position="482"/>
        <end position="514"/>
    </location>
</feature>
<feature type="compositionally biased region" description="Low complexity" evidence="2">
    <location>
        <begin position="703"/>
        <end position="717"/>
    </location>
</feature>
<dbReference type="Gene3D" id="1.20.58.2200">
    <property type="match status" value="1"/>
</dbReference>
<comment type="caution">
    <text evidence="5">The sequence shown here is derived from an EMBL/GenBank/DDBJ whole genome shotgun (WGS) entry which is preliminary data.</text>
</comment>